<keyword evidence="2" id="KW-0804">Transcription</keyword>
<dbReference type="InterPro" id="IPR018060">
    <property type="entry name" value="HTH_AraC"/>
</dbReference>
<dbReference type="SUPFAM" id="SSF46689">
    <property type="entry name" value="Homeodomain-like"/>
    <property type="match status" value="1"/>
</dbReference>
<dbReference type="Pfam" id="PF00165">
    <property type="entry name" value="HTH_AraC"/>
    <property type="match status" value="1"/>
</dbReference>
<organism evidence="4">
    <name type="scientific">marine sediment metagenome</name>
    <dbReference type="NCBI Taxonomy" id="412755"/>
    <lineage>
        <taxon>unclassified sequences</taxon>
        <taxon>metagenomes</taxon>
        <taxon>ecological metagenomes</taxon>
    </lineage>
</organism>
<accession>X1C3Z9</accession>
<dbReference type="Gene3D" id="1.10.10.60">
    <property type="entry name" value="Homeodomain-like"/>
    <property type="match status" value="1"/>
</dbReference>
<reference evidence="4" key="1">
    <citation type="journal article" date="2014" name="Front. Microbiol.">
        <title>High frequency of phylogenetically diverse reductive dehalogenase-homologous genes in deep subseafloor sedimentary metagenomes.</title>
        <authorList>
            <person name="Kawai M."/>
            <person name="Futagami T."/>
            <person name="Toyoda A."/>
            <person name="Takaki Y."/>
            <person name="Nishi S."/>
            <person name="Hori S."/>
            <person name="Arai W."/>
            <person name="Tsubouchi T."/>
            <person name="Morono Y."/>
            <person name="Uchiyama I."/>
            <person name="Ito T."/>
            <person name="Fujiyama A."/>
            <person name="Inagaki F."/>
            <person name="Takami H."/>
        </authorList>
    </citation>
    <scope>NUCLEOTIDE SEQUENCE</scope>
    <source>
        <strain evidence="4">Expedition CK06-06</strain>
    </source>
</reference>
<protein>
    <recommendedName>
        <fullName evidence="3">HTH araC/xylS-type domain-containing protein</fullName>
    </recommendedName>
</protein>
<dbReference type="EMBL" id="BART01018874">
    <property type="protein sequence ID" value="GAG79101.1"/>
    <property type="molecule type" value="Genomic_DNA"/>
</dbReference>
<evidence type="ECO:0000256" key="2">
    <source>
        <dbReference type="ARBA" id="ARBA00023163"/>
    </source>
</evidence>
<name>X1C3Z9_9ZZZZ</name>
<evidence type="ECO:0000313" key="4">
    <source>
        <dbReference type="EMBL" id="GAG79101.1"/>
    </source>
</evidence>
<dbReference type="GO" id="GO:0043565">
    <property type="term" value="F:sequence-specific DNA binding"/>
    <property type="evidence" value="ECO:0007669"/>
    <property type="project" value="InterPro"/>
</dbReference>
<evidence type="ECO:0000259" key="3">
    <source>
        <dbReference type="Pfam" id="PF00165"/>
    </source>
</evidence>
<comment type="caution">
    <text evidence="4">The sequence shown here is derived from an EMBL/GenBank/DDBJ whole genome shotgun (WGS) entry which is preliminary data.</text>
</comment>
<dbReference type="AlphaFoldDB" id="X1C3Z9"/>
<dbReference type="InterPro" id="IPR009057">
    <property type="entry name" value="Homeodomain-like_sf"/>
</dbReference>
<sequence>MLRIEKQEGYNFEELTNIQYGWDFTVSQLSPSEEISRVGLFQTPHIGYNSFYYSPAYDQRLRAREGLLSFGLLDPDNPPTWAYDQLIPNDYLTVFPHEEDMKAASPAGFRGSGIHISEDFMTKLAERVYDRPMSELLPVAGLYATDSAKLGALREELSKWKQLETYGAHLRSAIISRREESLALSILDVLIDESYIESGDSPKLQHFLTQSLDFIHGSELENISASELCKQAGCSQRTLEKCFKARFGVTPKNISNA</sequence>
<evidence type="ECO:0000256" key="1">
    <source>
        <dbReference type="ARBA" id="ARBA00023015"/>
    </source>
</evidence>
<gene>
    <name evidence="4" type="ORF">S01H4_35486</name>
</gene>
<dbReference type="GO" id="GO:0003700">
    <property type="term" value="F:DNA-binding transcription factor activity"/>
    <property type="evidence" value="ECO:0007669"/>
    <property type="project" value="InterPro"/>
</dbReference>
<feature type="domain" description="HTH araC/xylS-type" evidence="3">
    <location>
        <begin position="227"/>
        <end position="252"/>
    </location>
</feature>
<proteinExistence type="predicted"/>
<keyword evidence="1" id="KW-0805">Transcription regulation</keyword>